<evidence type="ECO:0000256" key="4">
    <source>
        <dbReference type="ARBA" id="ARBA00022475"/>
    </source>
</evidence>
<feature type="domain" description="FtsX extracellular" evidence="13">
    <location>
        <begin position="59"/>
        <end position="148"/>
    </location>
</feature>
<dbReference type="Gene3D" id="3.30.70.3040">
    <property type="match status" value="1"/>
</dbReference>
<evidence type="ECO:0000256" key="1">
    <source>
        <dbReference type="ARBA" id="ARBA00004651"/>
    </source>
</evidence>
<dbReference type="Pfam" id="PF02687">
    <property type="entry name" value="FtsX"/>
    <property type="match status" value="1"/>
</dbReference>
<gene>
    <name evidence="14" type="ORF">UX10_C0031G0002</name>
</gene>
<dbReference type="PIRSF" id="PIRSF003097">
    <property type="entry name" value="FtsX"/>
    <property type="match status" value="1"/>
</dbReference>
<name>A0A0G1MDT8_9BACT</name>
<keyword evidence="5 10" id="KW-0132">Cell division</keyword>
<evidence type="ECO:0000256" key="9">
    <source>
        <dbReference type="ARBA" id="ARBA00023306"/>
    </source>
</evidence>
<feature type="transmembrane region" description="Helical" evidence="11">
    <location>
        <begin position="233"/>
        <end position="255"/>
    </location>
</feature>
<proteinExistence type="inferred from homology"/>
<feature type="domain" description="ABC3 transporter permease C-terminal" evidence="12">
    <location>
        <begin position="183"/>
        <end position="303"/>
    </location>
</feature>
<feature type="transmembrane region" description="Helical" evidence="11">
    <location>
        <begin position="21"/>
        <end position="46"/>
    </location>
</feature>
<dbReference type="PANTHER" id="PTHR47755">
    <property type="entry name" value="CELL DIVISION PROTEIN FTSX"/>
    <property type="match status" value="1"/>
</dbReference>
<dbReference type="PANTHER" id="PTHR47755:SF1">
    <property type="entry name" value="CELL DIVISION PROTEIN FTSX"/>
    <property type="match status" value="1"/>
</dbReference>
<dbReference type="GO" id="GO:0005886">
    <property type="term" value="C:plasma membrane"/>
    <property type="evidence" value="ECO:0007669"/>
    <property type="project" value="UniProtKB-SubCell"/>
</dbReference>
<dbReference type="EMBL" id="LCKX01000031">
    <property type="protein sequence ID" value="KKU06481.1"/>
    <property type="molecule type" value="Genomic_DNA"/>
</dbReference>
<protein>
    <recommendedName>
        <fullName evidence="3 10">Cell division protein FtsX</fullName>
    </recommendedName>
</protein>
<keyword evidence="9 10" id="KW-0131">Cell cycle</keyword>
<evidence type="ECO:0000256" key="7">
    <source>
        <dbReference type="ARBA" id="ARBA00022989"/>
    </source>
</evidence>
<dbReference type="Pfam" id="PF18075">
    <property type="entry name" value="FtsX_ECD"/>
    <property type="match status" value="1"/>
</dbReference>
<dbReference type="InterPro" id="IPR003838">
    <property type="entry name" value="ABC3_permease_C"/>
</dbReference>
<keyword evidence="6 11" id="KW-0812">Transmembrane</keyword>
<dbReference type="InterPro" id="IPR040690">
    <property type="entry name" value="FtsX_ECD"/>
</dbReference>
<dbReference type="InterPro" id="IPR004513">
    <property type="entry name" value="FtsX"/>
</dbReference>
<evidence type="ECO:0000256" key="11">
    <source>
        <dbReference type="SAM" id="Phobius"/>
    </source>
</evidence>
<evidence type="ECO:0000256" key="10">
    <source>
        <dbReference type="PIRNR" id="PIRNR003097"/>
    </source>
</evidence>
<evidence type="ECO:0000313" key="15">
    <source>
        <dbReference type="Proteomes" id="UP000033999"/>
    </source>
</evidence>
<dbReference type="Proteomes" id="UP000033999">
    <property type="component" value="Unassembled WGS sequence"/>
</dbReference>
<evidence type="ECO:0000256" key="6">
    <source>
        <dbReference type="ARBA" id="ARBA00022692"/>
    </source>
</evidence>
<evidence type="ECO:0000256" key="8">
    <source>
        <dbReference type="ARBA" id="ARBA00023136"/>
    </source>
</evidence>
<organism evidence="14 15">
    <name type="scientific">Candidatus Magasanikbacteria bacterium GW2011_GWA2_45_39</name>
    <dbReference type="NCBI Taxonomy" id="1619041"/>
    <lineage>
        <taxon>Bacteria</taxon>
        <taxon>Candidatus Magasanikiibacteriota</taxon>
    </lineage>
</organism>
<reference evidence="14 15" key="1">
    <citation type="journal article" date="2015" name="Nature">
        <title>rRNA introns, odd ribosomes, and small enigmatic genomes across a large radiation of phyla.</title>
        <authorList>
            <person name="Brown C.T."/>
            <person name="Hug L.A."/>
            <person name="Thomas B.C."/>
            <person name="Sharon I."/>
            <person name="Castelle C.J."/>
            <person name="Singh A."/>
            <person name="Wilkins M.J."/>
            <person name="Williams K.H."/>
            <person name="Banfield J.F."/>
        </authorList>
    </citation>
    <scope>NUCLEOTIDE SEQUENCE [LARGE SCALE GENOMIC DNA]</scope>
</reference>
<feature type="transmembrane region" description="Helical" evidence="11">
    <location>
        <begin position="275"/>
        <end position="298"/>
    </location>
</feature>
<keyword evidence="4 10" id="KW-1003">Cell membrane</keyword>
<comment type="similarity">
    <text evidence="2 10">Belongs to the ABC-4 integral membrane protein family. FtsX subfamily.</text>
</comment>
<evidence type="ECO:0000313" key="14">
    <source>
        <dbReference type="EMBL" id="KKU06481.1"/>
    </source>
</evidence>
<evidence type="ECO:0000259" key="13">
    <source>
        <dbReference type="Pfam" id="PF18075"/>
    </source>
</evidence>
<accession>A0A0G1MDT8</accession>
<sequence length="304" mass="33913">MKTLKLWRTFKEGIENFRRNGWLTFATVSILTLSLFIVSLSFLIGMTTSLILENMRAKVSVSVSFNPDVTEGRILEIKNELSKYTKEIVSVEYVSRDKALETFLAESGNDPIIAQAIQEIGENPLLASLVIKAVKPEDYPLIVSQIEGSTFQNDISRINYAKNKKIFERLDRINKTVGKAGLILGAIFIFVSILITFNTIRITIYSHRQEFEIMRLVGASNIYVRMPFVFEGALYGLVAAVLTLGLLFGMAYYFAPFTTGALPQGNVLNLFLGSFWPIFGALVLLGISLGVVSSAIAIRRYLKV</sequence>
<evidence type="ECO:0000256" key="5">
    <source>
        <dbReference type="ARBA" id="ARBA00022618"/>
    </source>
</evidence>
<keyword evidence="8 10" id="KW-0472">Membrane</keyword>
<evidence type="ECO:0000256" key="3">
    <source>
        <dbReference type="ARBA" id="ARBA00021907"/>
    </source>
</evidence>
<evidence type="ECO:0000259" key="12">
    <source>
        <dbReference type="Pfam" id="PF02687"/>
    </source>
</evidence>
<comment type="caution">
    <text evidence="14">The sequence shown here is derived from an EMBL/GenBank/DDBJ whole genome shotgun (WGS) entry which is preliminary data.</text>
</comment>
<keyword evidence="7 11" id="KW-1133">Transmembrane helix</keyword>
<comment type="subcellular location">
    <subcellularLocation>
        <location evidence="1">Cell membrane</location>
        <topology evidence="1">Multi-pass membrane protein</topology>
    </subcellularLocation>
</comment>
<dbReference type="AlphaFoldDB" id="A0A0G1MDT8"/>
<evidence type="ECO:0000256" key="2">
    <source>
        <dbReference type="ARBA" id="ARBA00007379"/>
    </source>
</evidence>
<feature type="transmembrane region" description="Helical" evidence="11">
    <location>
        <begin position="180"/>
        <end position="200"/>
    </location>
</feature>
<dbReference type="GO" id="GO:0051301">
    <property type="term" value="P:cell division"/>
    <property type="evidence" value="ECO:0007669"/>
    <property type="project" value="UniProtKB-KW"/>
</dbReference>